<dbReference type="Proteomes" id="UP000294847">
    <property type="component" value="Chromosome 6"/>
</dbReference>
<accession>A0A4P7NRL9</accession>
<name>A0A4P7NRL9_PYROR</name>
<sequence length="96" mass="11289">MCVVRTEWHAKNETDSRCDALRCAGPSNDKMPKEHEEQMVDMEQMRFPRPLSGLPRVLRWSWPQIVKRNGQEQGRWEKQSDAIAIRELERGLLTRG</sequence>
<evidence type="ECO:0000313" key="2">
    <source>
        <dbReference type="Proteomes" id="UP000294847"/>
    </source>
</evidence>
<gene>
    <name evidence="1" type="ORF">PoMZ_06768</name>
</gene>
<dbReference type="SMR" id="A0A4P7NRL9"/>
<evidence type="ECO:0000313" key="1">
    <source>
        <dbReference type="EMBL" id="QBZ65064.1"/>
    </source>
</evidence>
<organism evidence="1 2">
    <name type="scientific">Pyricularia oryzae</name>
    <name type="common">Rice blast fungus</name>
    <name type="synonym">Magnaporthe oryzae</name>
    <dbReference type="NCBI Taxonomy" id="318829"/>
    <lineage>
        <taxon>Eukaryota</taxon>
        <taxon>Fungi</taxon>
        <taxon>Dikarya</taxon>
        <taxon>Ascomycota</taxon>
        <taxon>Pezizomycotina</taxon>
        <taxon>Sordariomycetes</taxon>
        <taxon>Sordariomycetidae</taxon>
        <taxon>Magnaporthales</taxon>
        <taxon>Pyriculariaceae</taxon>
        <taxon>Pyricularia</taxon>
    </lineage>
</organism>
<protein>
    <submittedName>
        <fullName evidence="1">Uncharacterized protein</fullName>
    </submittedName>
</protein>
<dbReference type="AlphaFoldDB" id="A0A4P7NRL9"/>
<reference evidence="1 2" key="1">
    <citation type="journal article" date="2019" name="Mol. Biol. Evol.">
        <title>Blast fungal genomes show frequent chromosomal changes, gene gains and losses, and effector gene turnover.</title>
        <authorList>
            <person name="Gomez Luciano L.B."/>
            <person name="Jason Tsai I."/>
            <person name="Chuma I."/>
            <person name="Tosa Y."/>
            <person name="Chen Y.H."/>
            <person name="Li J.Y."/>
            <person name="Li M.Y."/>
            <person name="Jade Lu M.Y."/>
            <person name="Nakayashiki H."/>
            <person name="Li W.H."/>
        </authorList>
    </citation>
    <scope>NUCLEOTIDE SEQUENCE [LARGE SCALE GENOMIC DNA]</scope>
    <source>
        <strain evidence="1">MZ5-1-6</strain>
    </source>
</reference>
<dbReference type="EMBL" id="CP034209">
    <property type="protein sequence ID" value="QBZ65064.1"/>
    <property type="molecule type" value="Genomic_DNA"/>
</dbReference>
<proteinExistence type="predicted"/>